<dbReference type="PROSITE" id="PS51808">
    <property type="entry name" value="CHCH"/>
    <property type="match status" value="1"/>
</dbReference>
<evidence type="ECO:0000313" key="2">
    <source>
        <dbReference type="EnsemblMetazoa" id="GMOY003654-PA"/>
    </source>
</evidence>
<feature type="compositionally biased region" description="Low complexity" evidence="1">
    <location>
        <begin position="105"/>
        <end position="121"/>
    </location>
</feature>
<accession>A0A1B0FII5</accession>
<feature type="compositionally biased region" description="Low complexity" evidence="1">
    <location>
        <begin position="1"/>
        <end position="42"/>
    </location>
</feature>
<dbReference type="STRING" id="37546.A0A1B0FII5"/>
<feature type="region of interest" description="Disordered" evidence="1">
    <location>
        <begin position="1"/>
        <end position="51"/>
    </location>
</feature>
<evidence type="ECO:0000313" key="3">
    <source>
        <dbReference type="Proteomes" id="UP000092444"/>
    </source>
</evidence>
<dbReference type="PANTHER" id="PTHR13523:SF2">
    <property type="entry name" value="COILED-COIL-HELIX-COILED-COIL-HELIX DOMAIN CONTAINING 2, ISOFORM A-RELATED"/>
    <property type="match status" value="1"/>
</dbReference>
<dbReference type="VEuPathDB" id="VectorBase:GMOY003654"/>
<dbReference type="Proteomes" id="UP000092444">
    <property type="component" value="Unassembled WGS sequence"/>
</dbReference>
<evidence type="ECO:0000256" key="1">
    <source>
        <dbReference type="SAM" id="MobiDB-lite"/>
    </source>
</evidence>
<dbReference type="GO" id="GO:0005634">
    <property type="term" value="C:nucleus"/>
    <property type="evidence" value="ECO:0007669"/>
    <property type="project" value="TreeGrafter"/>
</dbReference>
<dbReference type="InterPro" id="IPR055304">
    <property type="entry name" value="CHCHD2/10-like"/>
</dbReference>
<name>A0A1B0FII5_GLOMM</name>
<proteinExistence type="predicted"/>
<dbReference type="PANTHER" id="PTHR13523">
    <property type="entry name" value="COILED-COIL-HELIX-COILED-COIL-HELIX DOMAIN CONTAINING 2/NUR77"/>
    <property type="match status" value="1"/>
</dbReference>
<reference evidence="2" key="1">
    <citation type="submission" date="2020-05" db="UniProtKB">
        <authorList>
            <consortium name="EnsemblMetazoa"/>
        </authorList>
    </citation>
    <scope>IDENTIFICATION</scope>
    <source>
        <strain evidence="2">Yale</strain>
    </source>
</reference>
<dbReference type="GO" id="GO:0007005">
    <property type="term" value="P:mitochondrion organization"/>
    <property type="evidence" value="ECO:0007669"/>
    <property type="project" value="InterPro"/>
</dbReference>
<feature type="region of interest" description="Disordered" evidence="1">
    <location>
        <begin position="89"/>
        <end position="121"/>
    </location>
</feature>
<organism evidence="2 3">
    <name type="scientific">Glossina morsitans morsitans</name>
    <name type="common">Savannah tsetse fly</name>
    <dbReference type="NCBI Taxonomy" id="37546"/>
    <lineage>
        <taxon>Eukaryota</taxon>
        <taxon>Metazoa</taxon>
        <taxon>Ecdysozoa</taxon>
        <taxon>Arthropoda</taxon>
        <taxon>Hexapoda</taxon>
        <taxon>Insecta</taxon>
        <taxon>Pterygota</taxon>
        <taxon>Neoptera</taxon>
        <taxon>Endopterygota</taxon>
        <taxon>Diptera</taxon>
        <taxon>Brachycera</taxon>
        <taxon>Muscomorpha</taxon>
        <taxon>Hippoboscoidea</taxon>
        <taxon>Glossinidae</taxon>
        <taxon>Glossina</taxon>
    </lineage>
</organism>
<keyword evidence="3" id="KW-1185">Reference proteome</keyword>
<evidence type="ECO:0008006" key="4">
    <source>
        <dbReference type="Google" id="ProtNLM"/>
    </source>
</evidence>
<dbReference type="AlphaFoldDB" id="A0A1B0FII5"/>
<dbReference type="GO" id="GO:0005739">
    <property type="term" value="C:mitochondrion"/>
    <property type="evidence" value="ECO:0007669"/>
    <property type="project" value="TreeGrafter"/>
</dbReference>
<dbReference type="EnsemblMetazoa" id="GMOY003654-RA">
    <property type="protein sequence ID" value="GMOY003654-PA"/>
    <property type="gene ID" value="GMOY003654"/>
</dbReference>
<sequence>MVRRGQPAGPRPATRRTPSPSYTASAVPASPPATVQQPSSPATAAMQQKAGATTGVVKQPTMFEQAAATAAGVAVGSAVGSVVGQGLTNRFSGSDDNKDTATPLANATAPKSTPAPAAALSPAPAHQQYFANGSVEPYELQGPCAWEIKQFLQCAEDQSDLTLCQGFKEALKQCKAQHYTQ</sequence>
<dbReference type="EMBL" id="CCAG010006437">
    <property type="status" value="NOT_ANNOTATED_CDS"/>
    <property type="molecule type" value="Genomic_DNA"/>
</dbReference>
<protein>
    <recommendedName>
        <fullName evidence="4">CHCH domain-containing protein</fullName>
    </recommendedName>
</protein>